<evidence type="ECO:0000256" key="7">
    <source>
        <dbReference type="ARBA" id="ARBA00025330"/>
    </source>
</evidence>
<dbReference type="AlphaFoldDB" id="A0A7G9ZAX1"/>
<dbReference type="GO" id="GO:0004719">
    <property type="term" value="F:protein-L-isoaspartate (D-aspartate) O-methyltransferase activity"/>
    <property type="evidence" value="ECO:0007669"/>
    <property type="project" value="UniProtKB-UniRule"/>
</dbReference>
<gene>
    <name evidence="9 10" type="primary">pcm</name>
    <name evidence="10" type="ORF">FKKJMMIK_00002</name>
</gene>
<dbReference type="Pfam" id="PF01135">
    <property type="entry name" value="PCMT"/>
    <property type="match status" value="1"/>
</dbReference>
<evidence type="ECO:0000256" key="8">
    <source>
        <dbReference type="ARBA" id="ARBA00029295"/>
    </source>
</evidence>
<dbReference type="PROSITE" id="PS01279">
    <property type="entry name" value="PCMT"/>
    <property type="match status" value="1"/>
</dbReference>
<dbReference type="InterPro" id="IPR000682">
    <property type="entry name" value="PCMT"/>
</dbReference>
<comment type="catalytic activity">
    <reaction evidence="8 9">
        <text>[protein]-L-isoaspartate + S-adenosyl-L-methionine = [protein]-L-isoaspartate alpha-methyl ester + S-adenosyl-L-homocysteine</text>
        <dbReference type="Rhea" id="RHEA:12705"/>
        <dbReference type="Rhea" id="RHEA-COMP:12143"/>
        <dbReference type="Rhea" id="RHEA-COMP:12144"/>
        <dbReference type="ChEBI" id="CHEBI:57856"/>
        <dbReference type="ChEBI" id="CHEBI:59789"/>
        <dbReference type="ChEBI" id="CHEBI:90596"/>
        <dbReference type="ChEBI" id="CHEBI:90598"/>
        <dbReference type="EC" id="2.1.1.77"/>
    </reaction>
</comment>
<dbReference type="FunFam" id="3.40.50.150:FF:000010">
    <property type="entry name" value="Protein-L-isoaspartate O-methyltransferase"/>
    <property type="match status" value="1"/>
</dbReference>
<dbReference type="HAMAP" id="MF_00090">
    <property type="entry name" value="PIMT"/>
    <property type="match status" value="1"/>
</dbReference>
<dbReference type="GO" id="GO:0030091">
    <property type="term" value="P:protein repair"/>
    <property type="evidence" value="ECO:0007669"/>
    <property type="project" value="UniProtKB-UniRule"/>
</dbReference>
<feature type="active site" evidence="9">
    <location>
        <position position="62"/>
    </location>
</feature>
<dbReference type="NCBIfam" id="NF001453">
    <property type="entry name" value="PRK00312.1"/>
    <property type="match status" value="1"/>
</dbReference>
<accession>A0A7G9ZAX1</accession>
<dbReference type="InterPro" id="IPR029063">
    <property type="entry name" value="SAM-dependent_MTases_sf"/>
</dbReference>
<protein>
    <recommendedName>
        <fullName evidence="9">Protein-L-isoaspartate O-methyltransferase</fullName>
        <ecNumber evidence="9">2.1.1.77</ecNumber>
    </recommendedName>
    <alternativeName>
        <fullName evidence="9">L-isoaspartyl protein carboxyl methyltransferase</fullName>
    </alternativeName>
    <alternativeName>
        <fullName evidence="9">Protein L-isoaspartyl methyltransferase</fullName>
    </alternativeName>
    <alternativeName>
        <fullName evidence="9">Protein-beta-aspartate methyltransferase</fullName>
        <shortName evidence="9">PIMT</shortName>
    </alternativeName>
</protein>
<keyword evidence="4 9" id="KW-0489">Methyltransferase</keyword>
<evidence type="ECO:0000256" key="2">
    <source>
        <dbReference type="ARBA" id="ARBA00005369"/>
    </source>
</evidence>
<evidence type="ECO:0000256" key="1">
    <source>
        <dbReference type="ARBA" id="ARBA00004496"/>
    </source>
</evidence>
<proteinExistence type="inferred from homology"/>
<dbReference type="EC" id="2.1.1.77" evidence="9"/>
<evidence type="ECO:0000256" key="4">
    <source>
        <dbReference type="ARBA" id="ARBA00022603"/>
    </source>
</evidence>
<name>A0A7G9ZAX1_9EURY</name>
<evidence type="ECO:0000256" key="6">
    <source>
        <dbReference type="ARBA" id="ARBA00022691"/>
    </source>
</evidence>
<dbReference type="PANTHER" id="PTHR11579:SF0">
    <property type="entry name" value="PROTEIN-L-ISOASPARTATE(D-ASPARTATE) O-METHYLTRANSFERASE"/>
    <property type="match status" value="1"/>
</dbReference>
<dbReference type="Gene3D" id="3.40.50.150">
    <property type="entry name" value="Vaccinia Virus protein VP39"/>
    <property type="match status" value="1"/>
</dbReference>
<comment type="similarity">
    <text evidence="2 9">Belongs to the methyltransferase superfamily. L-isoaspartyl/D-aspartyl protein methyltransferase family.</text>
</comment>
<keyword evidence="6 9" id="KW-0949">S-adenosyl-L-methionine</keyword>
<evidence type="ECO:0000313" key="10">
    <source>
        <dbReference type="EMBL" id="QNO57405.1"/>
    </source>
</evidence>
<dbReference type="GO" id="GO:0032259">
    <property type="term" value="P:methylation"/>
    <property type="evidence" value="ECO:0007669"/>
    <property type="project" value="UniProtKB-KW"/>
</dbReference>
<dbReference type="CDD" id="cd02440">
    <property type="entry name" value="AdoMet_MTases"/>
    <property type="match status" value="1"/>
</dbReference>
<keyword evidence="5 9" id="KW-0808">Transferase</keyword>
<dbReference type="SUPFAM" id="SSF53335">
    <property type="entry name" value="S-adenosyl-L-methionine-dependent methyltransferases"/>
    <property type="match status" value="1"/>
</dbReference>
<reference evidence="10" key="1">
    <citation type="submission" date="2020-06" db="EMBL/GenBank/DDBJ databases">
        <title>Unique genomic features of the anaerobic methanotrophic archaea.</title>
        <authorList>
            <person name="Chadwick G.L."/>
            <person name="Skennerton C.T."/>
            <person name="Laso-Perez R."/>
            <person name="Leu A.O."/>
            <person name="Speth D.R."/>
            <person name="Yu H."/>
            <person name="Morgan-Lang C."/>
            <person name="Hatzenpichler R."/>
            <person name="Goudeau D."/>
            <person name="Malmstrom R."/>
            <person name="Brazelton W.J."/>
            <person name="Woyke T."/>
            <person name="Hallam S.J."/>
            <person name="Tyson G.W."/>
            <person name="Wegener G."/>
            <person name="Boetius A."/>
            <person name="Orphan V."/>
        </authorList>
    </citation>
    <scope>NUCLEOTIDE SEQUENCE</scope>
</reference>
<evidence type="ECO:0000256" key="3">
    <source>
        <dbReference type="ARBA" id="ARBA00022490"/>
    </source>
</evidence>
<evidence type="ECO:0000256" key="9">
    <source>
        <dbReference type="HAMAP-Rule" id="MF_00090"/>
    </source>
</evidence>
<evidence type="ECO:0000256" key="5">
    <source>
        <dbReference type="ARBA" id="ARBA00022679"/>
    </source>
</evidence>
<organism evidence="10">
    <name type="scientific">Candidatus Methanophaga sp. ANME-1 ERB7</name>
    <dbReference type="NCBI Taxonomy" id="2759913"/>
    <lineage>
        <taxon>Archaea</taxon>
        <taxon>Methanobacteriati</taxon>
        <taxon>Methanobacteriota</taxon>
        <taxon>Stenosarchaea group</taxon>
        <taxon>Methanomicrobia</taxon>
        <taxon>Candidatus Methanophagales</taxon>
        <taxon>Candidatus Methanophagaceae</taxon>
        <taxon>Candidatus Methanophaga</taxon>
    </lineage>
</organism>
<dbReference type="NCBIfam" id="TIGR00080">
    <property type="entry name" value="pimt"/>
    <property type="match status" value="1"/>
</dbReference>
<keyword evidence="3 9" id="KW-0963">Cytoplasm</keyword>
<comment type="subcellular location">
    <subcellularLocation>
        <location evidence="1 9">Cytoplasm</location>
    </subcellularLocation>
</comment>
<dbReference type="PANTHER" id="PTHR11579">
    <property type="entry name" value="PROTEIN-L-ISOASPARTATE O-METHYLTRANSFERASE"/>
    <property type="match status" value="1"/>
</dbReference>
<dbReference type="GO" id="GO:0005737">
    <property type="term" value="C:cytoplasm"/>
    <property type="evidence" value="ECO:0007669"/>
    <property type="project" value="UniProtKB-SubCell"/>
</dbReference>
<comment type="function">
    <text evidence="7 9">Catalyzes the methyl esterification of L-isoaspartyl residues in peptides and proteins that result from spontaneous decomposition of normal L-aspartyl and L-asparaginyl residues. It plays a role in the repair and/or degradation of damaged proteins.</text>
</comment>
<dbReference type="EMBL" id="MT631688">
    <property type="protein sequence ID" value="QNO57405.1"/>
    <property type="molecule type" value="Genomic_DNA"/>
</dbReference>
<dbReference type="NCBIfam" id="NF010549">
    <property type="entry name" value="PRK13942.1"/>
    <property type="match status" value="1"/>
</dbReference>
<sequence>MTERGYEEAGKRMVEHLRRQGVSEVVLEAMMRVKRHLFVPPNLSDQAYNDYPLPIGEGQTISAPHMVAMMCDYLDLRKGDKVLEVGAGSGYHAAVIAEIIGEEGHVYTIERIEWLVDFSMSNLKRAGYKNVTVSLGDGTLGLPEHAPYDKIDVTCAAPDVPPPLLEQLKTNGEMVIPIGRYMQELYLVKKRNGVEKEKKCDVAFVPLRGRYGFR</sequence>